<organism evidence="4 5">
    <name type="scientific">Esox lucius</name>
    <name type="common">Northern pike</name>
    <dbReference type="NCBI Taxonomy" id="8010"/>
    <lineage>
        <taxon>Eukaryota</taxon>
        <taxon>Metazoa</taxon>
        <taxon>Chordata</taxon>
        <taxon>Craniata</taxon>
        <taxon>Vertebrata</taxon>
        <taxon>Euteleostomi</taxon>
        <taxon>Actinopterygii</taxon>
        <taxon>Neopterygii</taxon>
        <taxon>Teleostei</taxon>
        <taxon>Protacanthopterygii</taxon>
        <taxon>Esociformes</taxon>
        <taxon>Esocidae</taxon>
        <taxon>Esox</taxon>
    </lineage>
</organism>
<dbReference type="GeneID" id="105020961"/>
<sequence>MGTNPKRTVTVQMVPQLAGLDVLGNKESNANWTKEPDLNLNQGCPGPNSTEHMWDNVCVTTTNTTSRIQTTGPREPGGGGVVTSAPFSTDSVRGKPSPDHVIGAEQLTGPTALPCRGGSAAEVAAEGSRDGNANLTALTPAAAVEEKEQDVCKAGLSLAVTSPEADVQTNYCRAKEPGGAGEGVAGTRLQPTAVRSVTAGVSSAARDDSLAVGDNKDTAAQNQKRPQTCDPKCGSVSLTALKQDTAKGSSSVTADTSALLPGRSKEAGDNATQGPSLSSSPPTVVPATNPARSECPLEASKRGTPGTISLKPSCKMEYVKTSETSQPEPRDKNVVAPVNVTTAIMSPSDSKADIGLRNKAPSSVPPENSDSTSSPIANKQSSLDKRQGESSSSQKERCSSPKAAQQTQNQQTQNQQTQNQQTQNQQTQNQPIQNQQTQDQPIQNEQTKNQPIQNKQTENQPIQNQQQSSNHHTARVANGVVQTAFASEQPKDHCKLYCEASTMTRTPVATPTHCKQCQDAEIQAVADVCSRAVSTSPSLFPLPPPYRSTDRGAALRDASGMVPSHHTHTGGDPPCLPPPNYPADLRHGSDRFTLEAGSCSSQSAGVVLHAEEAMAALHAEVARLGAKPKDPGFGGSTVMCDPQPRGALQPLQPVYQINIEQCGGQNEPPANLNCQQPRAEETPHSRPKPEAAGKLVVSKDIEGVPTRAALPPLAKAPASQIEYPVPSATAASSSKTSGCTAAPPSQSASSFTKPNQAATPTSKKAEDAKPVKCAEQPRSKPSGQKDQTGKQSLKSAKGGLVKGVGGVKALLGKKKQEQLEPERKEKEKGEEEGMQKAEKSIHDVVWDEQGMTWEVYGASVDPESLGFAIQSHLQCKIKEQEKKIVTRSSLRKSVTPDSPAAAANSRKTERRHHSILRAMLRNARRPKCCARPAPSAVLE</sequence>
<reference evidence="5" key="1">
    <citation type="journal article" date="2014" name="PLoS ONE">
        <title>The genome and linkage map of the northern pike (Esox lucius): conserved synteny revealed between the salmonid sister group and the Neoteleostei.</title>
        <authorList>
            <person name="Rondeau E.B."/>
            <person name="Minkley D.R."/>
            <person name="Leong J.S."/>
            <person name="Messmer A.M."/>
            <person name="Jantzen J.R."/>
            <person name="von Schalburg K.R."/>
            <person name="Lemon C."/>
            <person name="Bird N.H."/>
            <person name="Koop B.F."/>
        </authorList>
    </citation>
    <scope>NUCLEOTIDE SEQUENCE</scope>
</reference>
<dbReference type="Proteomes" id="UP000265140">
    <property type="component" value="Chromosome 25"/>
</dbReference>
<feature type="compositionally biased region" description="Low complexity" evidence="2">
    <location>
        <begin position="405"/>
        <end position="447"/>
    </location>
</feature>
<feature type="compositionally biased region" description="Low complexity" evidence="2">
    <location>
        <begin position="275"/>
        <end position="291"/>
    </location>
</feature>
<feature type="domain" description="G protein-regulated inducer of neurite outgrowth C-terminal" evidence="3">
    <location>
        <begin position="814"/>
        <end position="934"/>
    </location>
</feature>
<comment type="function">
    <text evidence="1">May be involved in neurite outgrowth.</text>
</comment>
<feature type="compositionally biased region" description="Polar residues" evidence="2">
    <location>
        <begin position="886"/>
        <end position="896"/>
    </location>
</feature>
<feature type="region of interest" description="Disordered" evidence="2">
    <location>
        <begin position="885"/>
        <end position="939"/>
    </location>
</feature>
<feature type="region of interest" description="Disordered" evidence="2">
    <location>
        <begin position="729"/>
        <end position="839"/>
    </location>
</feature>
<feature type="compositionally biased region" description="Polar residues" evidence="2">
    <location>
        <begin position="779"/>
        <end position="791"/>
    </location>
</feature>
<dbReference type="InterPro" id="IPR026646">
    <property type="entry name" value="GPRIN2-like/GPRIN3"/>
</dbReference>
<accession>A0A3P9A4M7</accession>
<feature type="region of interest" description="Disordered" evidence="2">
    <location>
        <begin position="198"/>
        <end position="312"/>
    </location>
</feature>
<dbReference type="KEGG" id="els:105020961"/>
<dbReference type="AlphaFoldDB" id="A0A3P9A4M7"/>
<feature type="compositionally biased region" description="Basic and acidic residues" evidence="2">
    <location>
        <begin position="678"/>
        <end position="693"/>
    </location>
</feature>
<dbReference type="GO" id="GO:0005886">
    <property type="term" value="C:plasma membrane"/>
    <property type="evidence" value="ECO:0007669"/>
    <property type="project" value="TreeGrafter"/>
</dbReference>
<feature type="compositionally biased region" description="Low complexity" evidence="2">
    <location>
        <begin position="729"/>
        <end position="742"/>
    </location>
</feature>
<dbReference type="InParanoid" id="A0A3P9A4M7"/>
<dbReference type="PANTHER" id="PTHR15718:SF6">
    <property type="entry name" value="G PROTEIN-REGULATED INDUCER OF NEURITE OUTGROWTH 3"/>
    <property type="match status" value="1"/>
</dbReference>
<dbReference type="InterPro" id="IPR032745">
    <property type="entry name" value="GRIN_C"/>
</dbReference>
<reference evidence="4 5" key="2">
    <citation type="submission" date="2020-02" db="EMBL/GenBank/DDBJ databases">
        <title>Esox lucius (northern pike) genome, fEsoLuc1, primary haplotype.</title>
        <authorList>
            <person name="Myers G."/>
            <person name="Karagic N."/>
            <person name="Meyer A."/>
            <person name="Pippel M."/>
            <person name="Reichard M."/>
            <person name="Winkler S."/>
            <person name="Tracey A."/>
            <person name="Sims Y."/>
            <person name="Howe K."/>
            <person name="Rhie A."/>
            <person name="Formenti G."/>
            <person name="Durbin R."/>
            <person name="Fedrigo O."/>
            <person name="Jarvis E.D."/>
        </authorList>
    </citation>
    <scope>NUCLEOTIDE SEQUENCE [LARGE SCALE GENOMIC DNA]</scope>
</reference>
<dbReference type="Ensembl" id="ENSELUT00000024651.3">
    <property type="protein sequence ID" value="ENSELUP00000035967.3"/>
    <property type="gene ID" value="ENSELUG00000015121.3"/>
</dbReference>
<feature type="compositionally biased region" description="Polar residues" evidence="2">
    <location>
        <begin position="365"/>
        <end position="381"/>
    </location>
</feature>
<feature type="compositionally biased region" description="Basic and acidic residues" evidence="2">
    <location>
        <begin position="205"/>
        <end position="217"/>
    </location>
</feature>
<dbReference type="Ensembl" id="ENSELUT00000109956.1">
    <property type="protein sequence ID" value="ENSELUP00000097588.1"/>
    <property type="gene ID" value="ENSELUG00000015121.3"/>
</dbReference>
<dbReference type="Pfam" id="PF15235">
    <property type="entry name" value="GRIN_C"/>
    <property type="match status" value="1"/>
</dbReference>
<evidence type="ECO:0000313" key="4">
    <source>
        <dbReference type="Ensembl" id="ENSELUP00000035967.3"/>
    </source>
</evidence>
<reference evidence="4" key="3">
    <citation type="submission" date="2025-05" db="UniProtKB">
        <authorList>
            <consortium name="Ensembl"/>
        </authorList>
    </citation>
    <scope>IDENTIFICATION</scope>
</reference>
<feature type="compositionally biased region" description="Basic and acidic residues" evidence="2">
    <location>
        <begin position="382"/>
        <end position="399"/>
    </location>
</feature>
<feature type="compositionally biased region" description="Polar residues" evidence="2">
    <location>
        <begin position="236"/>
        <end position="256"/>
    </location>
</feature>
<evidence type="ECO:0000256" key="1">
    <source>
        <dbReference type="ARBA" id="ARBA00002358"/>
    </source>
</evidence>
<feature type="compositionally biased region" description="Polar residues" evidence="2">
    <location>
        <begin position="448"/>
        <end position="462"/>
    </location>
</feature>
<evidence type="ECO:0000313" key="5">
    <source>
        <dbReference type="Proteomes" id="UP000265140"/>
    </source>
</evidence>
<name>A0A3P9A4M7_ESOLU</name>
<feature type="compositionally biased region" description="Basic and acidic residues" evidence="2">
    <location>
        <begin position="814"/>
        <end position="839"/>
    </location>
</feature>
<feature type="compositionally biased region" description="Polar residues" evidence="2">
    <location>
        <begin position="743"/>
        <end position="762"/>
    </location>
</feature>
<dbReference type="RefSeq" id="XP_010886640.3">
    <property type="nucleotide sequence ID" value="XM_010888338.5"/>
</dbReference>
<feature type="region of interest" description="Disordered" evidence="2">
    <location>
        <begin position="666"/>
        <end position="693"/>
    </location>
</feature>
<feature type="compositionally biased region" description="Basic and acidic residues" evidence="2">
    <location>
        <begin position="763"/>
        <end position="778"/>
    </location>
</feature>
<protein>
    <recommendedName>
        <fullName evidence="3">G protein-regulated inducer of neurite outgrowth C-terminal domain-containing protein</fullName>
    </recommendedName>
</protein>
<evidence type="ECO:0000259" key="3">
    <source>
        <dbReference type="Pfam" id="PF15235"/>
    </source>
</evidence>
<dbReference type="Bgee" id="ENSELUG00000015121">
    <property type="expression patterns" value="Expressed in brain and 5 other cell types or tissues"/>
</dbReference>
<dbReference type="PANTHER" id="PTHR15718">
    <property type="entry name" value="G PROTEIN-REGULATED INDUCER OF NEURITE OUTGROWTH C-TERMINAL DOMAIN-CONTAINING PROTEIN"/>
    <property type="match status" value="1"/>
</dbReference>
<dbReference type="CTD" id="100536832"/>
<dbReference type="GO" id="GO:0031175">
    <property type="term" value="P:neuron projection development"/>
    <property type="evidence" value="ECO:0007669"/>
    <property type="project" value="TreeGrafter"/>
</dbReference>
<evidence type="ECO:0000256" key="2">
    <source>
        <dbReference type="SAM" id="MobiDB-lite"/>
    </source>
</evidence>
<proteinExistence type="predicted"/>
<keyword evidence="5" id="KW-1185">Reference proteome</keyword>
<feature type="region of interest" description="Disordered" evidence="2">
    <location>
        <begin position="344"/>
        <end position="472"/>
    </location>
</feature>
<dbReference type="GeneTree" id="ENSGT00570000079168"/>